<dbReference type="PANTHER" id="PTHR11101">
    <property type="entry name" value="PHOSPHATE TRANSPORTER"/>
    <property type="match status" value="1"/>
</dbReference>
<evidence type="ECO:0000256" key="6">
    <source>
        <dbReference type="SAM" id="Phobius"/>
    </source>
</evidence>
<dbReference type="Pfam" id="PF01384">
    <property type="entry name" value="PHO4"/>
    <property type="match status" value="2"/>
</dbReference>
<evidence type="ECO:0000256" key="3">
    <source>
        <dbReference type="ARBA" id="ARBA00022692"/>
    </source>
</evidence>
<evidence type="ECO:0000256" key="4">
    <source>
        <dbReference type="ARBA" id="ARBA00022989"/>
    </source>
</evidence>
<feature type="transmembrane region" description="Helical" evidence="6">
    <location>
        <begin position="320"/>
        <end position="345"/>
    </location>
</feature>
<keyword evidence="2" id="KW-0813">Transport</keyword>
<name>A0ABR6Z0V5_9FIRM</name>
<dbReference type="Proteomes" id="UP000622405">
    <property type="component" value="Unassembled WGS sequence"/>
</dbReference>
<feature type="transmembrane region" description="Helical" evidence="6">
    <location>
        <begin position="278"/>
        <end position="300"/>
    </location>
</feature>
<feature type="transmembrane region" description="Helical" evidence="6">
    <location>
        <begin position="6"/>
        <end position="26"/>
    </location>
</feature>
<protein>
    <submittedName>
        <fullName evidence="7">Inorganic phosphate transporter</fullName>
    </submittedName>
</protein>
<comment type="subcellular location">
    <subcellularLocation>
        <location evidence="1">Membrane</location>
        <topology evidence="1">Multi-pass membrane protein</topology>
    </subcellularLocation>
</comment>
<feature type="transmembrane region" description="Helical" evidence="6">
    <location>
        <begin position="79"/>
        <end position="99"/>
    </location>
</feature>
<keyword evidence="4 6" id="KW-1133">Transmembrane helix</keyword>
<feature type="transmembrane region" description="Helical" evidence="6">
    <location>
        <begin position="111"/>
        <end position="134"/>
    </location>
</feature>
<dbReference type="PANTHER" id="PTHR11101:SF80">
    <property type="entry name" value="PHOSPHATE TRANSPORTER"/>
    <property type="match status" value="1"/>
</dbReference>
<dbReference type="RefSeq" id="WP_186895148.1">
    <property type="nucleotide sequence ID" value="NZ_WJBE01000020.1"/>
</dbReference>
<proteinExistence type="predicted"/>
<keyword evidence="5 6" id="KW-0472">Membrane</keyword>
<keyword evidence="8" id="KW-1185">Reference proteome</keyword>
<accession>A0ABR6Z0V5</accession>
<sequence>MITVSATIILVSVILIGLVFALTNGLHDASSVVATFINCGAASPKQAIAVASVFGLVGAVLGGNLVADAISELINLPTDTALLTILFAAIFGATLWNLITWKLGLPSSSTHALIGGIIGAVIVSSGVDNIVWGWSQLIGENHEVTGIVKVIAALFLSPVIGFVIAFLLEKLSKFILRNARVSINRRINQLQWVIVAGLSYSHGSNDTQKIIGIFTLALAAWSGTAIEAAPLWVRGSGGLVMFMGTLLGGWSIMKTLGRGIFDIKPLHSLNSQLSSVTSILGATLVGAPVSTTHVVVGGIMGVGAGDEYKMVHWGIVKEILVAWCITIPLSAMVSALIYTITAIIFKVV</sequence>
<evidence type="ECO:0000256" key="1">
    <source>
        <dbReference type="ARBA" id="ARBA00004141"/>
    </source>
</evidence>
<organism evidence="7 8">
    <name type="scientific">Acetobacterium malicum</name>
    <dbReference type="NCBI Taxonomy" id="52692"/>
    <lineage>
        <taxon>Bacteria</taxon>
        <taxon>Bacillati</taxon>
        <taxon>Bacillota</taxon>
        <taxon>Clostridia</taxon>
        <taxon>Eubacteriales</taxon>
        <taxon>Eubacteriaceae</taxon>
        <taxon>Acetobacterium</taxon>
    </lineage>
</organism>
<evidence type="ECO:0000313" key="8">
    <source>
        <dbReference type="Proteomes" id="UP000622405"/>
    </source>
</evidence>
<feature type="transmembrane region" description="Helical" evidence="6">
    <location>
        <begin position="210"/>
        <end position="233"/>
    </location>
</feature>
<evidence type="ECO:0000313" key="7">
    <source>
        <dbReference type="EMBL" id="MBC3901054.1"/>
    </source>
</evidence>
<gene>
    <name evidence="7" type="ORF">GH811_15665</name>
</gene>
<dbReference type="InterPro" id="IPR001204">
    <property type="entry name" value="Phos_transporter"/>
</dbReference>
<feature type="transmembrane region" description="Helical" evidence="6">
    <location>
        <begin position="47"/>
        <end position="67"/>
    </location>
</feature>
<evidence type="ECO:0000256" key="5">
    <source>
        <dbReference type="ARBA" id="ARBA00023136"/>
    </source>
</evidence>
<reference evidence="7 8" key="1">
    <citation type="journal article" date="2020" name="mSystems">
        <title>Defining Genomic and Predicted Metabolic Features of the Acetobacterium Genus.</title>
        <authorList>
            <person name="Ross D.E."/>
            <person name="Marshall C.W."/>
            <person name="Gulliver D."/>
            <person name="May H.D."/>
            <person name="Norman R.S."/>
        </authorList>
    </citation>
    <scope>NUCLEOTIDE SEQUENCE [LARGE SCALE GENOMIC DNA]</scope>
    <source>
        <strain evidence="7 8">DSM 4132</strain>
    </source>
</reference>
<feature type="transmembrane region" description="Helical" evidence="6">
    <location>
        <begin position="239"/>
        <end position="257"/>
    </location>
</feature>
<dbReference type="EMBL" id="WJBE01000020">
    <property type="protein sequence ID" value="MBC3901054.1"/>
    <property type="molecule type" value="Genomic_DNA"/>
</dbReference>
<evidence type="ECO:0000256" key="2">
    <source>
        <dbReference type="ARBA" id="ARBA00022448"/>
    </source>
</evidence>
<comment type="caution">
    <text evidence="7">The sequence shown here is derived from an EMBL/GenBank/DDBJ whole genome shotgun (WGS) entry which is preliminary data.</text>
</comment>
<feature type="transmembrane region" description="Helical" evidence="6">
    <location>
        <begin position="146"/>
        <end position="168"/>
    </location>
</feature>
<keyword evidence="3 6" id="KW-0812">Transmembrane</keyword>